<accession>A0A4Y2M125</accession>
<reference evidence="1 2" key="1">
    <citation type="journal article" date="2019" name="Sci. Rep.">
        <title>Orb-weaving spider Araneus ventricosus genome elucidates the spidroin gene catalogue.</title>
        <authorList>
            <person name="Kono N."/>
            <person name="Nakamura H."/>
            <person name="Ohtoshi R."/>
            <person name="Moran D.A.P."/>
            <person name="Shinohara A."/>
            <person name="Yoshida Y."/>
            <person name="Fujiwara M."/>
            <person name="Mori M."/>
            <person name="Tomita M."/>
            <person name="Arakawa K."/>
        </authorList>
    </citation>
    <scope>NUCLEOTIDE SEQUENCE [LARGE SCALE GENOMIC DNA]</scope>
</reference>
<dbReference type="AlphaFoldDB" id="A0A4Y2M125"/>
<sequence>MFCHHVAIGVAYLSGNRETPIIIAGLTSGIGAQEPYNFLEHLIIFFFKNVCYNVTGNEIAYHSPSDFKDARMQQKEGYFFKEIKTLEIDKYP</sequence>
<gene>
    <name evidence="1" type="ORF">AVEN_27178_1</name>
</gene>
<keyword evidence="2" id="KW-1185">Reference proteome</keyword>
<proteinExistence type="predicted"/>
<protein>
    <submittedName>
        <fullName evidence="1">Uncharacterized protein</fullName>
    </submittedName>
</protein>
<dbReference type="EMBL" id="BGPR01006594">
    <property type="protein sequence ID" value="GBN20294.1"/>
    <property type="molecule type" value="Genomic_DNA"/>
</dbReference>
<organism evidence="1 2">
    <name type="scientific">Araneus ventricosus</name>
    <name type="common">Orbweaver spider</name>
    <name type="synonym">Epeira ventricosa</name>
    <dbReference type="NCBI Taxonomy" id="182803"/>
    <lineage>
        <taxon>Eukaryota</taxon>
        <taxon>Metazoa</taxon>
        <taxon>Ecdysozoa</taxon>
        <taxon>Arthropoda</taxon>
        <taxon>Chelicerata</taxon>
        <taxon>Arachnida</taxon>
        <taxon>Araneae</taxon>
        <taxon>Araneomorphae</taxon>
        <taxon>Entelegynae</taxon>
        <taxon>Araneoidea</taxon>
        <taxon>Araneidae</taxon>
        <taxon>Araneus</taxon>
    </lineage>
</organism>
<evidence type="ECO:0000313" key="1">
    <source>
        <dbReference type="EMBL" id="GBN20294.1"/>
    </source>
</evidence>
<evidence type="ECO:0000313" key="2">
    <source>
        <dbReference type="Proteomes" id="UP000499080"/>
    </source>
</evidence>
<comment type="caution">
    <text evidence="1">The sequence shown here is derived from an EMBL/GenBank/DDBJ whole genome shotgun (WGS) entry which is preliminary data.</text>
</comment>
<dbReference type="Proteomes" id="UP000499080">
    <property type="component" value="Unassembled WGS sequence"/>
</dbReference>
<name>A0A4Y2M125_ARAVE</name>